<evidence type="ECO:0000313" key="3">
    <source>
        <dbReference type="Proteomes" id="UP000297951"/>
    </source>
</evidence>
<comment type="caution">
    <text evidence="2">The sequence shown here is derived from an EMBL/GenBank/DDBJ whole genome shotgun (WGS) entry which is preliminary data.</text>
</comment>
<proteinExistence type="predicted"/>
<dbReference type="Proteomes" id="UP000297951">
    <property type="component" value="Unassembled WGS sequence"/>
</dbReference>
<name>A0A4Y9F0Y4_9MICC</name>
<dbReference type="AlphaFoldDB" id="A0A4Y9F0Y4"/>
<gene>
    <name evidence="2" type="ORF">E4U03_12410</name>
</gene>
<sequence>MMKPQSVPPWAKETTSGLYTRYMALTRAIRANDNRAMHARDAQERAHYLAANQVLEKKRAQLAPKPPHQKDKNKAQSP</sequence>
<organism evidence="2 3">
    <name type="scientific">Rothia nasimurium</name>
    <dbReference type="NCBI Taxonomy" id="85336"/>
    <lineage>
        <taxon>Bacteria</taxon>
        <taxon>Bacillati</taxon>
        <taxon>Actinomycetota</taxon>
        <taxon>Actinomycetes</taxon>
        <taxon>Micrococcales</taxon>
        <taxon>Micrococcaceae</taxon>
        <taxon>Rothia</taxon>
    </lineage>
</organism>
<evidence type="ECO:0000313" key="2">
    <source>
        <dbReference type="EMBL" id="TFU19439.1"/>
    </source>
</evidence>
<dbReference type="RefSeq" id="WP_135014032.1">
    <property type="nucleotide sequence ID" value="NZ_JADGLK010000084.1"/>
</dbReference>
<dbReference type="EMBL" id="SPQC01000084">
    <property type="protein sequence ID" value="TFU19439.1"/>
    <property type="molecule type" value="Genomic_DNA"/>
</dbReference>
<reference evidence="2 3" key="1">
    <citation type="submission" date="2019-03" db="EMBL/GenBank/DDBJ databases">
        <title>Diversity of the mouse oral microbiome.</title>
        <authorList>
            <person name="Joseph S."/>
            <person name="Aduse-Opoku J."/>
            <person name="Curtis M."/>
            <person name="Wade W."/>
            <person name="Hashim A."/>
        </authorList>
    </citation>
    <scope>NUCLEOTIDE SEQUENCE [LARGE SCALE GENOMIC DNA]</scope>
    <source>
        <strain evidence="3">irhom_31</strain>
    </source>
</reference>
<evidence type="ECO:0000256" key="1">
    <source>
        <dbReference type="SAM" id="MobiDB-lite"/>
    </source>
</evidence>
<feature type="compositionally biased region" description="Basic and acidic residues" evidence="1">
    <location>
        <begin position="68"/>
        <end position="78"/>
    </location>
</feature>
<protein>
    <submittedName>
        <fullName evidence="2">Uncharacterized protein</fullName>
    </submittedName>
</protein>
<accession>A0A4Y9F0Y4</accession>
<feature type="region of interest" description="Disordered" evidence="1">
    <location>
        <begin position="55"/>
        <end position="78"/>
    </location>
</feature>